<dbReference type="AlphaFoldDB" id="A0A0E9SLW7"/>
<sequence>MWPRRTEKAMRRWYVADKRMMAARTAQQIKLKAQRGPKRVYT</sequence>
<evidence type="ECO:0000313" key="1">
    <source>
        <dbReference type="EMBL" id="JAH42291.1"/>
    </source>
</evidence>
<reference evidence="1" key="1">
    <citation type="submission" date="2014-11" db="EMBL/GenBank/DDBJ databases">
        <authorList>
            <person name="Amaro Gonzalez C."/>
        </authorList>
    </citation>
    <scope>NUCLEOTIDE SEQUENCE</scope>
</reference>
<reference evidence="1" key="2">
    <citation type="journal article" date="2015" name="Fish Shellfish Immunol.">
        <title>Early steps in the European eel (Anguilla anguilla)-Vibrio vulnificus interaction in the gills: Role of the RtxA13 toxin.</title>
        <authorList>
            <person name="Callol A."/>
            <person name="Pajuelo D."/>
            <person name="Ebbesson L."/>
            <person name="Teles M."/>
            <person name="MacKenzie S."/>
            <person name="Amaro C."/>
        </authorList>
    </citation>
    <scope>NUCLEOTIDE SEQUENCE</scope>
</reference>
<name>A0A0E9SLW7_ANGAN</name>
<organism evidence="1">
    <name type="scientific">Anguilla anguilla</name>
    <name type="common">European freshwater eel</name>
    <name type="synonym">Muraena anguilla</name>
    <dbReference type="NCBI Taxonomy" id="7936"/>
    <lineage>
        <taxon>Eukaryota</taxon>
        <taxon>Metazoa</taxon>
        <taxon>Chordata</taxon>
        <taxon>Craniata</taxon>
        <taxon>Vertebrata</taxon>
        <taxon>Euteleostomi</taxon>
        <taxon>Actinopterygii</taxon>
        <taxon>Neopterygii</taxon>
        <taxon>Teleostei</taxon>
        <taxon>Anguilliformes</taxon>
        <taxon>Anguillidae</taxon>
        <taxon>Anguilla</taxon>
    </lineage>
</organism>
<proteinExistence type="predicted"/>
<dbReference type="EMBL" id="GBXM01066286">
    <property type="protein sequence ID" value="JAH42291.1"/>
    <property type="molecule type" value="Transcribed_RNA"/>
</dbReference>
<accession>A0A0E9SLW7</accession>
<protein>
    <submittedName>
        <fullName evidence="1">Uncharacterized protein</fullName>
    </submittedName>
</protein>